<evidence type="ECO:0000256" key="3">
    <source>
        <dbReference type="SAM" id="MobiDB-lite"/>
    </source>
</evidence>
<dbReference type="PANTHER" id="PTHR43479">
    <property type="entry name" value="ACREF/ENVCD OPERON REPRESSOR-RELATED"/>
    <property type="match status" value="1"/>
</dbReference>
<dbReference type="PROSITE" id="PS50977">
    <property type="entry name" value="HTH_TETR_2"/>
    <property type="match status" value="1"/>
</dbReference>
<dbReference type="SUPFAM" id="SSF46689">
    <property type="entry name" value="Homeodomain-like"/>
    <property type="match status" value="1"/>
</dbReference>
<dbReference type="InterPro" id="IPR050624">
    <property type="entry name" value="HTH-type_Tx_Regulator"/>
</dbReference>
<dbReference type="PRINTS" id="PR00455">
    <property type="entry name" value="HTHTETR"/>
</dbReference>
<sequence>MGDAPTAVDRRTGGRRYGGRSTAARVAERRAALLEAGLDLFGTEGYQRVSVKQVCDRAGLTQRYFYESFDEREALLLAVYDEIVDDVGRRTVDAIDKTLPTIAELAHVALAEFIGYLTADRRRARVMLLEVVGVSPALDARRRRVIGDFAEIIVTAGMAHAGLSETTDEFRLSAIGLVGAVNQLLVDWVLGEATADPAAIEHVCTRLFSAAFAELLPR</sequence>
<evidence type="ECO:0000256" key="1">
    <source>
        <dbReference type="ARBA" id="ARBA00023125"/>
    </source>
</evidence>
<dbReference type="EMBL" id="JAMTCG010000006">
    <property type="protein sequence ID" value="MCP2162318.1"/>
    <property type="molecule type" value="Genomic_DNA"/>
</dbReference>
<keyword evidence="1 2" id="KW-0238">DNA-binding</keyword>
<evidence type="ECO:0000313" key="5">
    <source>
        <dbReference type="EMBL" id="MCP2162318.1"/>
    </source>
</evidence>
<keyword evidence="6" id="KW-1185">Reference proteome</keyword>
<feature type="domain" description="HTH tetR-type" evidence="4">
    <location>
        <begin position="27"/>
        <end position="87"/>
    </location>
</feature>
<dbReference type="Pfam" id="PF00440">
    <property type="entry name" value="TetR_N"/>
    <property type="match status" value="1"/>
</dbReference>
<dbReference type="RefSeq" id="WP_253655873.1">
    <property type="nucleotide sequence ID" value="NZ_BAAAOE010000005.1"/>
</dbReference>
<protein>
    <submittedName>
        <fullName evidence="5">Transcriptional regulator, TetR family</fullName>
    </submittedName>
</protein>
<feature type="DNA-binding region" description="H-T-H motif" evidence="2">
    <location>
        <begin position="50"/>
        <end position="69"/>
    </location>
</feature>
<comment type="caution">
    <text evidence="5">The sequence shown here is derived from an EMBL/GenBank/DDBJ whole genome shotgun (WGS) entry which is preliminary data.</text>
</comment>
<organism evidence="5 6">
    <name type="scientific">Williamsia serinedens</name>
    <dbReference type="NCBI Taxonomy" id="391736"/>
    <lineage>
        <taxon>Bacteria</taxon>
        <taxon>Bacillati</taxon>
        <taxon>Actinomycetota</taxon>
        <taxon>Actinomycetes</taxon>
        <taxon>Mycobacteriales</taxon>
        <taxon>Nocardiaceae</taxon>
        <taxon>Williamsia</taxon>
    </lineage>
</organism>
<dbReference type="InterPro" id="IPR001647">
    <property type="entry name" value="HTH_TetR"/>
</dbReference>
<feature type="region of interest" description="Disordered" evidence="3">
    <location>
        <begin position="1"/>
        <end position="21"/>
    </location>
</feature>
<evidence type="ECO:0000256" key="2">
    <source>
        <dbReference type="PROSITE-ProRule" id="PRU00335"/>
    </source>
</evidence>
<evidence type="ECO:0000259" key="4">
    <source>
        <dbReference type="PROSITE" id="PS50977"/>
    </source>
</evidence>
<gene>
    <name evidence="5" type="ORF">LX12_003522</name>
</gene>
<dbReference type="PANTHER" id="PTHR43479:SF11">
    <property type="entry name" value="ACREF_ENVCD OPERON REPRESSOR-RELATED"/>
    <property type="match status" value="1"/>
</dbReference>
<dbReference type="Gene3D" id="1.10.357.10">
    <property type="entry name" value="Tetracycline Repressor, domain 2"/>
    <property type="match status" value="1"/>
</dbReference>
<accession>A0ABT1H6U5</accession>
<name>A0ABT1H6U5_9NOCA</name>
<proteinExistence type="predicted"/>
<dbReference type="Proteomes" id="UP001205740">
    <property type="component" value="Unassembled WGS sequence"/>
</dbReference>
<dbReference type="InterPro" id="IPR009057">
    <property type="entry name" value="Homeodomain-like_sf"/>
</dbReference>
<evidence type="ECO:0000313" key="6">
    <source>
        <dbReference type="Proteomes" id="UP001205740"/>
    </source>
</evidence>
<reference evidence="5 6" key="1">
    <citation type="submission" date="2022-06" db="EMBL/GenBank/DDBJ databases">
        <title>Genomic Encyclopedia of Archaeal and Bacterial Type Strains, Phase II (KMG-II): from individual species to whole genera.</title>
        <authorList>
            <person name="Goeker M."/>
        </authorList>
    </citation>
    <scope>NUCLEOTIDE SEQUENCE [LARGE SCALE GENOMIC DNA]</scope>
    <source>
        <strain evidence="5 6">DSM 45037</strain>
    </source>
</reference>